<organism evidence="2">
    <name type="scientific">Alexandrium monilatum</name>
    <dbReference type="NCBI Taxonomy" id="311494"/>
    <lineage>
        <taxon>Eukaryota</taxon>
        <taxon>Sar</taxon>
        <taxon>Alveolata</taxon>
        <taxon>Dinophyceae</taxon>
        <taxon>Gonyaulacales</taxon>
        <taxon>Pyrocystaceae</taxon>
        <taxon>Alexandrium</taxon>
    </lineage>
</organism>
<feature type="transmembrane region" description="Helical" evidence="1">
    <location>
        <begin position="228"/>
        <end position="254"/>
    </location>
</feature>
<dbReference type="PANTHER" id="PTHR23028">
    <property type="entry name" value="ACETYLTRANSFERASE"/>
    <property type="match status" value="1"/>
</dbReference>
<dbReference type="AlphaFoldDB" id="A0A7S4Q354"/>
<dbReference type="InterPro" id="IPR050879">
    <property type="entry name" value="Acyltransferase_3"/>
</dbReference>
<feature type="transmembrane region" description="Helical" evidence="1">
    <location>
        <begin position="335"/>
        <end position="357"/>
    </location>
</feature>
<dbReference type="EMBL" id="HBNR01016137">
    <property type="protein sequence ID" value="CAE4571010.1"/>
    <property type="molecule type" value="Transcribed_RNA"/>
</dbReference>
<reference evidence="2" key="1">
    <citation type="submission" date="2021-01" db="EMBL/GenBank/DDBJ databases">
        <authorList>
            <person name="Corre E."/>
            <person name="Pelletier E."/>
            <person name="Niang G."/>
            <person name="Scheremetjew M."/>
            <person name="Finn R."/>
            <person name="Kale V."/>
            <person name="Holt S."/>
            <person name="Cochrane G."/>
            <person name="Meng A."/>
            <person name="Brown T."/>
            <person name="Cohen L."/>
        </authorList>
    </citation>
    <scope>NUCLEOTIDE SEQUENCE</scope>
    <source>
        <strain evidence="2">CCMP3105</strain>
    </source>
</reference>
<sequence length="435" mass="47773">MGGFQPEKQSGQAIACFEDAPEEIGARSGGSSSPLLEEEEPGCLTEVSHVWQSPVVRANSQVVADKKGEGSEGFLVHLNGTRFCLSIWILADHFLPGAGVFVDRANVAVDLFIIMSGFVTQWAYGSRDMLSGRTVAQFYVRRIGRVFLPTYLSMISAAVLMVTVLDKPVSVLHMLGCLCFLEPWREPEDWCPNGQIWTIAALLPSWLLFPVWKSLVATVEARRGAQGLVGAMVVFWVLAFGPSLVVFAAGGGWITQRQHAFLYLWPPSQLADFALGMVTGALARRHVDGGPTARTRGFLADAALAVMVCIVMAAPPSGQHRGWEPLYNHGLALVLASYLYGSTAAGGSGAAASVLSLKPLACMGKYSLEIFLFQQPLYSLYEHLWLFWLRDYGIRRWHVATVYMLTLFSLAALYGEFVEVPYVRWLKSTTLRWAA</sequence>
<dbReference type="GO" id="GO:0016020">
    <property type="term" value="C:membrane"/>
    <property type="evidence" value="ECO:0007669"/>
    <property type="project" value="TreeGrafter"/>
</dbReference>
<dbReference type="GO" id="GO:0000271">
    <property type="term" value="P:polysaccharide biosynthetic process"/>
    <property type="evidence" value="ECO:0007669"/>
    <property type="project" value="TreeGrafter"/>
</dbReference>
<dbReference type="PANTHER" id="PTHR23028:SF53">
    <property type="entry name" value="ACYL_TRANSF_3 DOMAIN-CONTAINING PROTEIN"/>
    <property type="match status" value="1"/>
</dbReference>
<feature type="transmembrane region" description="Helical" evidence="1">
    <location>
        <begin position="295"/>
        <end position="315"/>
    </location>
</feature>
<accession>A0A7S4Q354</accession>
<keyword evidence="1" id="KW-0812">Transmembrane</keyword>
<keyword evidence="1" id="KW-1133">Transmembrane helix</keyword>
<feature type="transmembrane region" description="Helical" evidence="1">
    <location>
        <begin position="146"/>
        <end position="165"/>
    </location>
</feature>
<feature type="transmembrane region" description="Helical" evidence="1">
    <location>
        <begin position="397"/>
        <end position="415"/>
    </location>
</feature>
<evidence type="ECO:0000313" key="2">
    <source>
        <dbReference type="EMBL" id="CAE4571010.1"/>
    </source>
</evidence>
<evidence type="ECO:0008006" key="3">
    <source>
        <dbReference type="Google" id="ProtNLM"/>
    </source>
</evidence>
<protein>
    <recommendedName>
        <fullName evidence="3">Acyltransferase 3 domain-containing protein</fullName>
    </recommendedName>
</protein>
<name>A0A7S4Q354_9DINO</name>
<feature type="transmembrane region" description="Helical" evidence="1">
    <location>
        <begin position="260"/>
        <end position="283"/>
    </location>
</feature>
<evidence type="ECO:0000256" key="1">
    <source>
        <dbReference type="SAM" id="Phobius"/>
    </source>
</evidence>
<keyword evidence="1" id="KW-0472">Membrane</keyword>
<gene>
    <name evidence="2" type="ORF">AMON00008_LOCUS10629</name>
</gene>
<proteinExistence type="predicted"/>
<feature type="transmembrane region" description="Helical" evidence="1">
    <location>
        <begin position="196"/>
        <end position="216"/>
    </location>
</feature>